<evidence type="ECO:0000256" key="1">
    <source>
        <dbReference type="SAM" id="MobiDB-lite"/>
    </source>
</evidence>
<dbReference type="OrthoDB" id="10012354at2"/>
<protein>
    <submittedName>
        <fullName evidence="2">Uncharacterized protein</fullName>
    </submittedName>
</protein>
<organism evidence="2 3">
    <name type="scientific">Pseudonocardia hydrocarbonoxydans</name>
    <dbReference type="NCBI Taxonomy" id="76726"/>
    <lineage>
        <taxon>Bacteria</taxon>
        <taxon>Bacillati</taxon>
        <taxon>Actinomycetota</taxon>
        <taxon>Actinomycetes</taxon>
        <taxon>Pseudonocardiales</taxon>
        <taxon>Pseudonocardiaceae</taxon>
        <taxon>Pseudonocardia</taxon>
    </lineage>
</organism>
<gene>
    <name evidence="2" type="ORF">PHY01_44940</name>
</gene>
<feature type="region of interest" description="Disordered" evidence="1">
    <location>
        <begin position="37"/>
        <end position="69"/>
    </location>
</feature>
<name>A0A4Y3WV90_9PSEU</name>
<sequence>MTSTIQNDITTYDPFAPENYGVGDVLSEWRPMPTASEPGRLIYSNDPFEPPPLVPEGYEPIPGDPHSQYCEDDRAIRPILAGPAPKVVLPPLADDQAETDVSAGLYEPPVPDSDDASTAPRPTQRPKRKAAPRSRPTTGVVTVEPIDQNEHTLAMINSHQLTRLPQLVGMVASVELAITASRQGVPFGQAERELTAGYLAMLTGLSERSARDAMRDAVLLGYFERLDNGQGGKRDENGTGRNRAVYRPRLPAFVRGNPASPAG</sequence>
<accession>A0A4Y3WV90</accession>
<feature type="compositionally biased region" description="Basic and acidic residues" evidence="1">
    <location>
        <begin position="228"/>
        <end position="238"/>
    </location>
</feature>
<proteinExistence type="predicted"/>
<reference evidence="2 3" key="1">
    <citation type="submission" date="2019-06" db="EMBL/GenBank/DDBJ databases">
        <title>Whole genome shotgun sequence of Pseudonocardia hydrocarbonoxydans NBRC 14498.</title>
        <authorList>
            <person name="Hosoyama A."/>
            <person name="Uohara A."/>
            <person name="Ohji S."/>
            <person name="Ichikawa N."/>
        </authorList>
    </citation>
    <scope>NUCLEOTIDE SEQUENCE [LARGE SCALE GENOMIC DNA]</scope>
    <source>
        <strain evidence="2 3">NBRC 14498</strain>
    </source>
</reference>
<keyword evidence="3" id="KW-1185">Reference proteome</keyword>
<dbReference type="EMBL" id="BJNG01000040">
    <property type="protein sequence ID" value="GEC22211.1"/>
    <property type="molecule type" value="Genomic_DNA"/>
</dbReference>
<feature type="region of interest" description="Disordered" evidence="1">
    <location>
        <begin position="103"/>
        <end position="139"/>
    </location>
</feature>
<dbReference type="RefSeq" id="WP_141281473.1">
    <property type="nucleotide sequence ID" value="NZ_BAAARZ010000063.1"/>
</dbReference>
<evidence type="ECO:0000313" key="2">
    <source>
        <dbReference type="EMBL" id="GEC22211.1"/>
    </source>
</evidence>
<dbReference type="AlphaFoldDB" id="A0A4Y3WV90"/>
<evidence type="ECO:0000313" key="3">
    <source>
        <dbReference type="Proteomes" id="UP000320338"/>
    </source>
</evidence>
<dbReference type="Proteomes" id="UP000320338">
    <property type="component" value="Unassembled WGS sequence"/>
</dbReference>
<comment type="caution">
    <text evidence="2">The sequence shown here is derived from an EMBL/GenBank/DDBJ whole genome shotgun (WGS) entry which is preliminary data.</text>
</comment>
<feature type="region of interest" description="Disordered" evidence="1">
    <location>
        <begin position="228"/>
        <end position="263"/>
    </location>
</feature>